<evidence type="ECO:0008006" key="4">
    <source>
        <dbReference type="Google" id="ProtNLM"/>
    </source>
</evidence>
<gene>
    <name evidence="2" type="ORF">F9L04_16215</name>
</gene>
<dbReference type="AlphaFoldDB" id="A0A6L3Z3D5"/>
<protein>
    <recommendedName>
        <fullName evidence="4">Lipoprotein</fullName>
    </recommendedName>
</protein>
<evidence type="ECO:0000313" key="2">
    <source>
        <dbReference type="EMBL" id="KAB2766814.1"/>
    </source>
</evidence>
<evidence type="ECO:0000256" key="1">
    <source>
        <dbReference type="SAM" id="SignalP"/>
    </source>
</evidence>
<feature type="signal peptide" evidence="1">
    <location>
        <begin position="1"/>
        <end position="20"/>
    </location>
</feature>
<dbReference type="RefSeq" id="WP_151663911.1">
    <property type="nucleotide sequence ID" value="NZ_WBWS01000016.1"/>
</dbReference>
<keyword evidence="1" id="KW-0732">Signal</keyword>
<accession>A0A6L3Z3D5</accession>
<comment type="caution">
    <text evidence="2">The sequence shown here is derived from an EMBL/GenBank/DDBJ whole genome shotgun (WGS) entry which is preliminary data.</text>
</comment>
<dbReference type="PROSITE" id="PS51257">
    <property type="entry name" value="PROKAR_LIPOPROTEIN"/>
    <property type="match status" value="1"/>
</dbReference>
<feature type="chain" id="PRO_5027003651" description="Lipoprotein" evidence="1">
    <location>
        <begin position="21"/>
        <end position="116"/>
    </location>
</feature>
<proteinExistence type="predicted"/>
<dbReference type="EMBL" id="WBWS01000016">
    <property type="protein sequence ID" value="KAB2766814.1"/>
    <property type="molecule type" value="Genomic_DNA"/>
</dbReference>
<evidence type="ECO:0000313" key="3">
    <source>
        <dbReference type="Proteomes" id="UP000481876"/>
    </source>
</evidence>
<name>A0A6L3Z3D5_BRUAN</name>
<sequence>MKHSWLFLGALVLAGCSQTASPTFDGGHYFMTGDANCTQYRLHKSGMQIACANASGQITGYRAPMTDQQLYVYQSNQAIAAQQNAAVSAQIAANNAAINAQTANTLQSVRRNAGFN</sequence>
<dbReference type="Proteomes" id="UP000481876">
    <property type="component" value="Unassembled WGS sequence"/>
</dbReference>
<reference evidence="2 3" key="1">
    <citation type="submission" date="2019-09" db="EMBL/GenBank/DDBJ databases">
        <title>Taxonomic organization of the family Brucellaceae based on a phylogenomic approach.</title>
        <authorList>
            <person name="Leclercq S."/>
            <person name="Cloeckaert A."/>
            <person name="Zygmunt M.S."/>
        </authorList>
    </citation>
    <scope>NUCLEOTIDE SEQUENCE [LARGE SCALE GENOMIC DNA]</scope>
    <source>
        <strain evidence="2 3">LMG 3313</strain>
    </source>
</reference>
<organism evidence="2 3">
    <name type="scientific">Brucella anthropi</name>
    <name type="common">Ochrobactrum anthropi</name>
    <dbReference type="NCBI Taxonomy" id="529"/>
    <lineage>
        <taxon>Bacteria</taxon>
        <taxon>Pseudomonadati</taxon>
        <taxon>Pseudomonadota</taxon>
        <taxon>Alphaproteobacteria</taxon>
        <taxon>Hyphomicrobiales</taxon>
        <taxon>Brucellaceae</taxon>
        <taxon>Brucella/Ochrobactrum group</taxon>
        <taxon>Brucella</taxon>
    </lineage>
</organism>